<reference evidence="1" key="1">
    <citation type="submission" date="2020-03" db="EMBL/GenBank/DDBJ databases">
        <title>A high-quality chromosome-level genome assembly of a woody plant with both climbing and erect habits, Rhamnella rubrinervis.</title>
        <authorList>
            <person name="Lu Z."/>
            <person name="Yang Y."/>
            <person name="Zhu X."/>
            <person name="Sun Y."/>
        </authorList>
    </citation>
    <scope>NUCLEOTIDE SEQUENCE</scope>
    <source>
        <strain evidence="1">BYM</strain>
        <tissue evidence="1">Leaf</tissue>
    </source>
</reference>
<dbReference type="EMBL" id="VOIH02000004">
    <property type="protein sequence ID" value="KAF3449412.1"/>
    <property type="molecule type" value="Genomic_DNA"/>
</dbReference>
<accession>A0A8K0HBB7</accession>
<gene>
    <name evidence="1" type="ORF">FNV43_RR10140</name>
</gene>
<dbReference type="AlphaFoldDB" id="A0A8K0HBB7"/>
<evidence type="ECO:0000313" key="2">
    <source>
        <dbReference type="Proteomes" id="UP000796880"/>
    </source>
</evidence>
<proteinExistence type="predicted"/>
<keyword evidence="2" id="KW-1185">Reference proteome</keyword>
<protein>
    <submittedName>
        <fullName evidence="1">Uncharacterized protein</fullName>
    </submittedName>
</protein>
<comment type="caution">
    <text evidence="1">The sequence shown here is derived from an EMBL/GenBank/DDBJ whole genome shotgun (WGS) entry which is preliminary data.</text>
</comment>
<name>A0A8K0HBB7_9ROSA</name>
<dbReference type="Proteomes" id="UP000796880">
    <property type="component" value="Unassembled WGS sequence"/>
</dbReference>
<organism evidence="1 2">
    <name type="scientific">Rhamnella rubrinervis</name>
    <dbReference type="NCBI Taxonomy" id="2594499"/>
    <lineage>
        <taxon>Eukaryota</taxon>
        <taxon>Viridiplantae</taxon>
        <taxon>Streptophyta</taxon>
        <taxon>Embryophyta</taxon>
        <taxon>Tracheophyta</taxon>
        <taxon>Spermatophyta</taxon>
        <taxon>Magnoliopsida</taxon>
        <taxon>eudicotyledons</taxon>
        <taxon>Gunneridae</taxon>
        <taxon>Pentapetalae</taxon>
        <taxon>rosids</taxon>
        <taxon>fabids</taxon>
        <taxon>Rosales</taxon>
        <taxon>Rhamnaceae</taxon>
        <taxon>rhamnoid group</taxon>
        <taxon>Rhamneae</taxon>
        <taxon>Rhamnella</taxon>
    </lineage>
</organism>
<evidence type="ECO:0000313" key="1">
    <source>
        <dbReference type="EMBL" id="KAF3449412.1"/>
    </source>
</evidence>
<sequence length="396" mass="46574">MTNYFSARRVTEVKPQLHRVAVDPQVRRGIPHNSYPRELPYKENICACCQYELATGDSVFTIPSCGVATFFKNIRNISHFEHSKIYEPKTYRFQCFKNTYPEWNCRMPKVRREIPHNSYPCELPYKEKICACYQYEFATGDSVFTIPSCGVATFFKNIRSISRSEHIKCFKNKYFEWNCRMPKVFTRLINNHTFATAARVAEVRLQLHRVAVDAQVRRGIPHNSYACELPYKEKICACYQYEFATGDSVFTIPSCGVATFFKNIRSISRSEHIKCFKNKYFEWNCRMPKRRFDPPDRHHQHLVMRRCIENFHRYNTPFSLVFTRINNHTFATARVERCGNFTVYCGCSVRRGIPQLCRELLQREICLFDASLQSDSVFTIPSCGVATFFKNIQVFR</sequence>